<sequence>MSAAQRRARLARRHAVAPAHRVGDAVGATRAVVALHATEPATVHLSVHARVDEAPGDEQAGGERAGDEPAAGLDRALHVDRSLVRQLAMRRTLFVFPRDLLGAAWGSAAARVAQSEEARLAKDLAASGEVADPAGWLAQTRAAVLEVLGDRPEGLTAIELRSSVPGLEVRLAGGATYAGSRVLTWLGARGEVVRGHNTTHWRQSRPRWTLLEHWLDDRPPPLGPAEGYAALVRCWLERFGPATEADLVWWLGATKGAVRAALGALGAVEVDLEGAGRGHLLSDDLEEEPPVEPWPALLPVLDPSVMGWKQRDFYLPAHAGALFDRNGNAGTTAWWDGRVVGCWVQDPDGVVEVRLLDDVGRDARAGLAVEAARLTRRLDGQRVGTVYPSPAMRADPGDLTYPVVRA</sequence>
<protein>
    <submittedName>
        <fullName evidence="1">Winged helix DNA-binding domain-containing protein</fullName>
    </submittedName>
</protein>
<dbReference type="PANTHER" id="PTHR38479">
    <property type="entry name" value="LMO0824 PROTEIN"/>
    <property type="match status" value="1"/>
</dbReference>
<proteinExistence type="predicted"/>
<organism evidence="1 2">
    <name type="scientific">Nocardioides cremeus</name>
    <dbReference type="NCBI Taxonomy" id="3058044"/>
    <lineage>
        <taxon>Bacteria</taxon>
        <taxon>Bacillati</taxon>
        <taxon>Actinomycetota</taxon>
        <taxon>Actinomycetes</taxon>
        <taxon>Propionibacteriales</taxon>
        <taxon>Nocardioidaceae</taxon>
        <taxon>Nocardioides</taxon>
    </lineage>
</organism>
<evidence type="ECO:0000313" key="1">
    <source>
        <dbReference type="EMBL" id="MDO3394827.1"/>
    </source>
</evidence>
<gene>
    <name evidence="1" type="ORF">QWJ41_03790</name>
</gene>
<dbReference type="PANTHER" id="PTHR38479:SF2">
    <property type="entry name" value="WINGED HELIX DNA-BINDING DOMAIN-CONTAINING PROTEIN"/>
    <property type="match status" value="1"/>
</dbReference>
<name>A0ABT8TLI8_9ACTN</name>
<accession>A0ABT8TLI8</accession>
<evidence type="ECO:0000313" key="2">
    <source>
        <dbReference type="Proteomes" id="UP001168363"/>
    </source>
</evidence>
<comment type="caution">
    <text evidence="1">The sequence shown here is derived from an EMBL/GenBank/DDBJ whole genome shotgun (WGS) entry which is preliminary data.</text>
</comment>
<dbReference type="GO" id="GO:0003677">
    <property type="term" value="F:DNA binding"/>
    <property type="evidence" value="ECO:0007669"/>
    <property type="project" value="UniProtKB-KW"/>
</dbReference>
<dbReference type="InterPro" id="IPR009351">
    <property type="entry name" value="AlkZ-like"/>
</dbReference>
<dbReference type="RefSeq" id="WP_302705944.1">
    <property type="nucleotide sequence ID" value="NZ_JAULSC010000002.1"/>
</dbReference>
<dbReference type="Proteomes" id="UP001168363">
    <property type="component" value="Unassembled WGS sequence"/>
</dbReference>
<reference evidence="1" key="1">
    <citation type="submission" date="2023-06" db="EMBL/GenBank/DDBJ databases">
        <title>Genome sequence of Nocardioides sp. SOB44.</title>
        <authorList>
            <person name="Zhang G."/>
        </authorList>
    </citation>
    <scope>NUCLEOTIDE SEQUENCE</scope>
    <source>
        <strain evidence="1">SOB44</strain>
    </source>
</reference>
<dbReference type="EMBL" id="JAULSC010000002">
    <property type="protein sequence ID" value="MDO3394827.1"/>
    <property type="molecule type" value="Genomic_DNA"/>
</dbReference>
<dbReference type="Pfam" id="PF06224">
    <property type="entry name" value="AlkZ-like"/>
    <property type="match status" value="1"/>
</dbReference>
<keyword evidence="1" id="KW-0238">DNA-binding</keyword>
<keyword evidence="2" id="KW-1185">Reference proteome</keyword>